<evidence type="ECO:0000313" key="11">
    <source>
        <dbReference type="Proteomes" id="UP000317716"/>
    </source>
</evidence>
<dbReference type="InterPro" id="IPR029016">
    <property type="entry name" value="GAF-like_dom_sf"/>
</dbReference>
<evidence type="ECO:0000256" key="3">
    <source>
        <dbReference type="ARBA" id="ARBA00022553"/>
    </source>
</evidence>
<keyword evidence="4" id="KW-0808">Transferase</keyword>
<accession>A0A538SRV7</accession>
<comment type="catalytic activity">
    <reaction evidence="1">
        <text>ATP + protein L-histidine = ADP + protein N-phospho-L-histidine.</text>
        <dbReference type="EC" id="2.7.13.3"/>
    </reaction>
</comment>
<dbReference type="FunFam" id="3.30.565.10:FF:000006">
    <property type="entry name" value="Sensor histidine kinase WalK"/>
    <property type="match status" value="1"/>
</dbReference>
<dbReference type="Pfam" id="PF02518">
    <property type="entry name" value="HATPase_c"/>
    <property type="match status" value="1"/>
</dbReference>
<feature type="compositionally biased region" description="Low complexity" evidence="7">
    <location>
        <begin position="366"/>
        <end position="388"/>
    </location>
</feature>
<dbReference type="PROSITE" id="PS51832">
    <property type="entry name" value="HD_GYP"/>
    <property type="match status" value="1"/>
</dbReference>
<dbReference type="SUPFAM" id="SSF55781">
    <property type="entry name" value="GAF domain-like"/>
    <property type="match status" value="1"/>
</dbReference>
<dbReference type="SUPFAM" id="SSF109604">
    <property type="entry name" value="HD-domain/PDEase-like"/>
    <property type="match status" value="1"/>
</dbReference>
<dbReference type="GO" id="GO:0000160">
    <property type="term" value="P:phosphorelay signal transduction system"/>
    <property type="evidence" value="ECO:0007669"/>
    <property type="project" value="UniProtKB-KW"/>
</dbReference>
<dbReference type="InterPro" id="IPR036890">
    <property type="entry name" value="HATPase_C_sf"/>
</dbReference>
<dbReference type="InterPro" id="IPR004358">
    <property type="entry name" value="Sig_transdc_His_kin-like_C"/>
</dbReference>
<feature type="region of interest" description="Disordered" evidence="7">
    <location>
        <begin position="363"/>
        <end position="388"/>
    </location>
</feature>
<dbReference type="InterPro" id="IPR003607">
    <property type="entry name" value="HD/PDEase_dom"/>
</dbReference>
<gene>
    <name evidence="10" type="ORF">E6K72_08000</name>
</gene>
<dbReference type="InterPro" id="IPR050736">
    <property type="entry name" value="Sensor_HK_Regulatory"/>
</dbReference>
<dbReference type="InterPro" id="IPR037522">
    <property type="entry name" value="HD_GYP_dom"/>
</dbReference>
<dbReference type="PANTHER" id="PTHR43711">
    <property type="entry name" value="TWO-COMPONENT HISTIDINE KINASE"/>
    <property type="match status" value="1"/>
</dbReference>
<reference evidence="10 11" key="1">
    <citation type="journal article" date="2019" name="Nat. Microbiol.">
        <title>Mediterranean grassland soil C-N compound turnover is dependent on rainfall and depth, and is mediated by genomically divergent microorganisms.</title>
        <authorList>
            <person name="Diamond S."/>
            <person name="Andeer P.F."/>
            <person name="Li Z."/>
            <person name="Crits-Christoph A."/>
            <person name="Burstein D."/>
            <person name="Anantharaman K."/>
            <person name="Lane K.R."/>
            <person name="Thomas B.C."/>
            <person name="Pan C."/>
            <person name="Northen T.R."/>
            <person name="Banfield J.F."/>
        </authorList>
    </citation>
    <scope>NUCLEOTIDE SEQUENCE [LARGE SCALE GENOMIC DNA]</scope>
    <source>
        <strain evidence="10">WS_2</strain>
    </source>
</reference>
<feature type="domain" description="Histidine kinase" evidence="8">
    <location>
        <begin position="1"/>
        <end position="150"/>
    </location>
</feature>
<dbReference type="Gene3D" id="3.30.565.10">
    <property type="entry name" value="Histidine kinase-like ATPase, C-terminal domain"/>
    <property type="match status" value="1"/>
</dbReference>
<evidence type="ECO:0000256" key="7">
    <source>
        <dbReference type="SAM" id="MobiDB-lite"/>
    </source>
</evidence>
<evidence type="ECO:0000256" key="5">
    <source>
        <dbReference type="ARBA" id="ARBA00022777"/>
    </source>
</evidence>
<evidence type="ECO:0000256" key="4">
    <source>
        <dbReference type="ARBA" id="ARBA00022679"/>
    </source>
</evidence>
<keyword evidence="5" id="KW-0418">Kinase</keyword>
<evidence type="ECO:0000259" key="8">
    <source>
        <dbReference type="PROSITE" id="PS50109"/>
    </source>
</evidence>
<organism evidence="10 11">
    <name type="scientific">Eiseniibacteriota bacterium</name>
    <dbReference type="NCBI Taxonomy" id="2212470"/>
    <lineage>
        <taxon>Bacteria</taxon>
        <taxon>Candidatus Eiseniibacteriota</taxon>
    </lineage>
</organism>
<protein>
    <recommendedName>
        <fullName evidence="2">histidine kinase</fullName>
        <ecNumber evidence="2">2.7.13.3</ecNumber>
    </recommendedName>
</protein>
<dbReference type="SUPFAM" id="SSF55874">
    <property type="entry name" value="ATPase domain of HSP90 chaperone/DNA topoisomerase II/histidine kinase"/>
    <property type="match status" value="1"/>
</dbReference>
<dbReference type="InterPro" id="IPR003594">
    <property type="entry name" value="HATPase_dom"/>
</dbReference>
<dbReference type="Pfam" id="PF13487">
    <property type="entry name" value="HD_5"/>
    <property type="match status" value="1"/>
</dbReference>
<dbReference type="SMART" id="SM00387">
    <property type="entry name" value="HATPase_c"/>
    <property type="match status" value="1"/>
</dbReference>
<dbReference type="PRINTS" id="PR00344">
    <property type="entry name" value="BCTRLSENSOR"/>
</dbReference>
<dbReference type="InterPro" id="IPR003018">
    <property type="entry name" value="GAF"/>
</dbReference>
<evidence type="ECO:0000313" key="10">
    <source>
        <dbReference type="EMBL" id="TMQ54123.1"/>
    </source>
</evidence>
<dbReference type="PANTHER" id="PTHR43711:SF1">
    <property type="entry name" value="HISTIDINE KINASE 1"/>
    <property type="match status" value="1"/>
</dbReference>
<dbReference type="Gene3D" id="1.10.3210.10">
    <property type="entry name" value="Hypothetical protein af1432"/>
    <property type="match status" value="1"/>
</dbReference>
<evidence type="ECO:0000256" key="1">
    <source>
        <dbReference type="ARBA" id="ARBA00000085"/>
    </source>
</evidence>
<evidence type="ECO:0000256" key="2">
    <source>
        <dbReference type="ARBA" id="ARBA00012438"/>
    </source>
</evidence>
<keyword evidence="3" id="KW-0597">Phosphoprotein</keyword>
<dbReference type="Gene3D" id="3.30.450.40">
    <property type="match status" value="1"/>
</dbReference>
<dbReference type="GO" id="GO:0004673">
    <property type="term" value="F:protein histidine kinase activity"/>
    <property type="evidence" value="ECO:0007669"/>
    <property type="project" value="UniProtKB-EC"/>
</dbReference>
<dbReference type="InterPro" id="IPR005467">
    <property type="entry name" value="His_kinase_dom"/>
</dbReference>
<dbReference type="Pfam" id="PF01590">
    <property type="entry name" value="GAF"/>
    <property type="match status" value="1"/>
</dbReference>
<dbReference type="CDD" id="cd00077">
    <property type="entry name" value="HDc"/>
    <property type="match status" value="1"/>
</dbReference>
<dbReference type="SMART" id="SM00065">
    <property type="entry name" value="GAF"/>
    <property type="match status" value="1"/>
</dbReference>
<comment type="caution">
    <text evidence="10">The sequence shown here is derived from an EMBL/GenBank/DDBJ whole genome shotgun (WGS) entry which is preliminary data.</text>
</comment>
<evidence type="ECO:0000259" key="9">
    <source>
        <dbReference type="PROSITE" id="PS51832"/>
    </source>
</evidence>
<dbReference type="Proteomes" id="UP000317716">
    <property type="component" value="Unassembled WGS sequence"/>
</dbReference>
<sequence length="514" mass="53785">MDVAAVLDEAAGLLAPAAEAAQVDLKAQIDAADTRMDADRDQITQLVLHLGGNAVKFTPPRGRVTLRLFGDARDVTLQVEDSGAGIPEALLQRIFGRSHAVDSSVIHRYGGAGLGLAICRSIVEWHGGRVFAESAPGQGSRFTVILPRRTGPRVLLRPGLESESGNGDVLRMAVEMVAQVMNARVVSLLAPQGGGQDLVVQAALGLEERVVREAVIKPGTGVAGWVAQHRRPVCVSDTSQRPEGTGPAHELYRTGTFLSVPLEGERGLLGVLNVTDPISETAFDAEDCHLMLHLAERVSAALDEAGAASTAGAAGTGRALRSTFADSAHGRESASGRVRVARAMARALGLPESEVGLVSFASSVQGPGADEPGEGPAPAGATAGAEGVEAAAAESDATRLSHVESMSAARAILLTRHEWWDGSGYPRGLEGTEIPLGGRILAVVDAFERMTTAKGRREALSREDAILELRKLAGTRFDPEVVDAFEGACVELETPRWESAADSWEHASATQGGE</sequence>
<feature type="domain" description="HD-GYP" evidence="9">
    <location>
        <begin position="294"/>
        <end position="501"/>
    </location>
</feature>
<keyword evidence="6" id="KW-0902">Two-component regulatory system</keyword>
<evidence type="ECO:0000256" key="6">
    <source>
        <dbReference type="ARBA" id="ARBA00023012"/>
    </source>
</evidence>
<dbReference type="EC" id="2.7.13.3" evidence="2"/>
<proteinExistence type="predicted"/>
<name>A0A538SRV7_UNCEI</name>
<dbReference type="EMBL" id="VBOS01000279">
    <property type="protein sequence ID" value="TMQ54123.1"/>
    <property type="molecule type" value="Genomic_DNA"/>
</dbReference>
<dbReference type="AlphaFoldDB" id="A0A538SRV7"/>
<dbReference type="PROSITE" id="PS50109">
    <property type="entry name" value="HIS_KIN"/>
    <property type="match status" value="1"/>
</dbReference>